<dbReference type="PANTHER" id="PTHR43640:SF1">
    <property type="entry name" value="THIOREDOXIN-DEPENDENT PEROXIREDOXIN"/>
    <property type="match status" value="1"/>
</dbReference>
<dbReference type="AlphaFoldDB" id="A0A517SM64"/>
<feature type="chain" id="PRO_5022128651" evidence="1">
    <location>
        <begin position="22"/>
        <end position="210"/>
    </location>
</feature>
<dbReference type="Proteomes" id="UP000315700">
    <property type="component" value="Chromosome"/>
</dbReference>
<accession>A0A517SM64</accession>
<dbReference type="InterPro" id="IPR000866">
    <property type="entry name" value="AhpC/TSA"/>
</dbReference>
<proteinExistence type="predicted"/>
<dbReference type="KEGG" id="ccos:Pan44_52680"/>
<feature type="domain" description="Thioredoxin" evidence="2">
    <location>
        <begin position="28"/>
        <end position="177"/>
    </location>
</feature>
<keyword evidence="4" id="KW-1185">Reference proteome</keyword>
<dbReference type="CDD" id="cd02969">
    <property type="entry name" value="PRX_like1"/>
    <property type="match status" value="1"/>
</dbReference>
<dbReference type="RefSeq" id="WP_145034576.1">
    <property type="nucleotide sequence ID" value="NZ_CP036271.1"/>
</dbReference>
<organism evidence="3 4">
    <name type="scientific">Caulifigura coniformis</name>
    <dbReference type="NCBI Taxonomy" id="2527983"/>
    <lineage>
        <taxon>Bacteria</taxon>
        <taxon>Pseudomonadati</taxon>
        <taxon>Planctomycetota</taxon>
        <taxon>Planctomycetia</taxon>
        <taxon>Planctomycetales</taxon>
        <taxon>Planctomycetaceae</taxon>
        <taxon>Caulifigura</taxon>
    </lineage>
</organism>
<dbReference type="InterPro" id="IPR047262">
    <property type="entry name" value="PRX-like1"/>
</dbReference>
<evidence type="ECO:0000259" key="2">
    <source>
        <dbReference type="PROSITE" id="PS51352"/>
    </source>
</evidence>
<dbReference type="InterPro" id="IPR036249">
    <property type="entry name" value="Thioredoxin-like_sf"/>
</dbReference>
<gene>
    <name evidence="3" type="ORF">Pan44_52680</name>
</gene>
<name>A0A517SM64_9PLAN</name>
<evidence type="ECO:0000256" key="1">
    <source>
        <dbReference type="SAM" id="SignalP"/>
    </source>
</evidence>
<dbReference type="PANTHER" id="PTHR43640">
    <property type="entry name" value="OS07G0260300 PROTEIN"/>
    <property type="match status" value="1"/>
</dbReference>
<protein>
    <submittedName>
        <fullName evidence="3">AhpC/TSA family protein</fullName>
    </submittedName>
</protein>
<dbReference type="Gene3D" id="3.40.30.10">
    <property type="entry name" value="Glutaredoxin"/>
    <property type="match status" value="1"/>
</dbReference>
<dbReference type="PROSITE" id="PS51352">
    <property type="entry name" value="THIOREDOXIN_2"/>
    <property type="match status" value="1"/>
</dbReference>
<dbReference type="GO" id="GO:0016491">
    <property type="term" value="F:oxidoreductase activity"/>
    <property type="evidence" value="ECO:0007669"/>
    <property type="project" value="InterPro"/>
</dbReference>
<evidence type="ECO:0000313" key="4">
    <source>
        <dbReference type="Proteomes" id="UP000315700"/>
    </source>
</evidence>
<evidence type="ECO:0000313" key="3">
    <source>
        <dbReference type="EMBL" id="QDT57201.1"/>
    </source>
</evidence>
<reference evidence="3 4" key="1">
    <citation type="submission" date="2019-02" db="EMBL/GenBank/DDBJ databases">
        <title>Deep-cultivation of Planctomycetes and their phenomic and genomic characterization uncovers novel biology.</title>
        <authorList>
            <person name="Wiegand S."/>
            <person name="Jogler M."/>
            <person name="Boedeker C."/>
            <person name="Pinto D."/>
            <person name="Vollmers J."/>
            <person name="Rivas-Marin E."/>
            <person name="Kohn T."/>
            <person name="Peeters S.H."/>
            <person name="Heuer A."/>
            <person name="Rast P."/>
            <person name="Oberbeckmann S."/>
            <person name="Bunk B."/>
            <person name="Jeske O."/>
            <person name="Meyerdierks A."/>
            <person name="Storesund J.E."/>
            <person name="Kallscheuer N."/>
            <person name="Luecker S."/>
            <person name="Lage O.M."/>
            <person name="Pohl T."/>
            <person name="Merkel B.J."/>
            <person name="Hornburger P."/>
            <person name="Mueller R.-W."/>
            <person name="Bruemmer F."/>
            <person name="Labrenz M."/>
            <person name="Spormann A.M."/>
            <person name="Op den Camp H."/>
            <person name="Overmann J."/>
            <person name="Amann R."/>
            <person name="Jetten M.S.M."/>
            <person name="Mascher T."/>
            <person name="Medema M.H."/>
            <person name="Devos D.P."/>
            <person name="Kaster A.-K."/>
            <person name="Ovreas L."/>
            <person name="Rohde M."/>
            <person name="Galperin M.Y."/>
            <person name="Jogler C."/>
        </authorList>
    </citation>
    <scope>NUCLEOTIDE SEQUENCE [LARGE SCALE GENOMIC DNA]</scope>
    <source>
        <strain evidence="3 4">Pan44</strain>
    </source>
</reference>
<keyword evidence="1" id="KW-0732">Signal</keyword>
<dbReference type="OrthoDB" id="9809746at2"/>
<dbReference type="InParanoid" id="A0A517SM64"/>
<dbReference type="InterPro" id="IPR013766">
    <property type="entry name" value="Thioredoxin_domain"/>
</dbReference>
<dbReference type="EMBL" id="CP036271">
    <property type="protein sequence ID" value="QDT57201.1"/>
    <property type="molecule type" value="Genomic_DNA"/>
</dbReference>
<sequence length="210" mass="22704" precursor="true">MPRTLMLAAVLLFLAGRPAAAGEYNDVLSIGDAAPAWMKLPGTDGREHSLSDLADKPVVVVVFTCASCPTAVDYEERINALAKAQGGEKGQVAVVAISVNKVKEDLLPALTARAKEKGFAFTYVTDESQKIARDFGAVFTPEFYVLNRERRVVYMGAMDDATDASQVKRRYVEEAIAAALGGTKPEVSEVIARGCRVRYARERRSSSSGR</sequence>
<feature type="signal peptide" evidence="1">
    <location>
        <begin position="1"/>
        <end position="21"/>
    </location>
</feature>
<dbReference type="Pfam" id="PF00578">
    <property type="entry name" value="AhpC-TSA"/>
    <property type="match status" value="1"/>
</dbReference>
<dbReference type="GO" id="GO:0016209">
    <property type="term" value="F:antioxidant activity"/>
    <property type="evidence" value="ECO:0007669"/>
    <property type="project" value="InterPro"/>
</dbReference>
<dbReference type="SUPFAM" id="SSF52833">
    <property type="entry name" value="Thioredoxin-like"/>
    <property type="match status" value="1"/>
</dbReference>